<protein>
    <recommendedName>
        <fullName evidence="5">Protein sleepless</fullName>
    </recommendedName>
</protein>
<proteinExistence type="predicted"/>
<reference evidence="2" key="2">
    <citation type="submission" date="2019-08" db="EMBL/GenBank/DDBJ databases">
        <authorList>
            <consortium name="Photinus pyralis genome working group"/>
            <person name="Fallon T.R."/>
            <person name="Sander Lower S.E."/>
            <person name="Weng J.-K."/>
        </authorList>
    </citation>
    <scope>NUCLEOTIDE SEQUENCE</scope>
    <source>
        <strain evidence="2">1611_PpyrPB1</strain>
        <tissue evidence="2">Whole body</tissue>
    </source>
</reference>
<dbReference type="EMBL" id="VVIM01000005">
    <property type="protein sequence ID" value="KAB0799654.1"/>
    <property type="molecule type" value="Genomic_DNA"/>
</dbReference>
<keyword evidence="4" id="KW-1185">Reference proteome</keyword>
<dbReference type="Proteomes" id="UP000327044">
    <property type="component" value="Unassembled WGS sequence"/>
</dbReference>
<evidence type="ECO:0000313" key="2">
    <source>
        <dbReference type="EMBL" id="KAB0791912.1"/>
    </source>
</evidence>
<evidence type="ECO:0000313" key="3">
    <source>
        <dbReference type="EMBL" id="KAB0799654.1"/>
    </source>
</evidence>
<gene>
    <name evidence="2" type="ORF">PPYR_03712</name>
    <name evidence="3" type="ORF">PPYR_07534</name>
</gene>
<comment type="caution">
    <text evidence="2">The sequence shown here is derived from an EMBL/GenBank/DDBJ whole genome shotgun (WGS) entry which is preliminary data.</text>
</comment>
<organism evidence="2 4">
    <name type="scientific">Photinus pyralis</name>
    <name type="common">Common eastern firefly</name>
    <name type="synonym">Lampyris pyralis</name>
    <dbReference type="NCBI Taxonomy" id="7054"/>
    <lineage>
        <taxon>Eukaryota</taxon>
        <taxon>Metazoa</taxon>
        <taxon>Ecdysozoa</taxon>
        <taxon>Arthropoda</taxon>
        <taxon>Hexapoda</taxon>
        <taxon>Insecta</taxon>
        <taxon>Pterygota</taxon>
        <taxon>Neoptera</taxon>
        <taxon>Endopterygota</taxon>
        <taxon>Coleoptera</taxon>
        <taxon>Polyphaga</taxon>
        <taxon>Elateriformia</taxon>
        <taxon>Elateroidea</taxon>
        <taxon>Lampyridae</taxon>
        <taxon>Lampyrinae</taxon>
        <taxon>Photinus</taxon>
    </lineage>
</organism>
<dbReference type="InParanoid" id="A0A5N4A3N5"/>
<evidence type="ECO:0000313" key="4">
    <source>
        <dbReference type="Proteomes" id="UP000327044"/>
    </source>
</evidence>
<name>A0A5N4A3N5_PHOPY</name>
<evidence type="ECO:0000256" key="1">
    <source>
        <dbReference type="SAM" id="SignalP"/>
    </source>
</evidence>
<evidence type="ECO:0008006" key="5">
    <source>
        <dbReference type="Google" id="ProtNLM"/>
    </source>
</evidence>
<accession>A0A5N4A3N5</accession>
<reference evidence="2 4" key="1">
    <citation type="journal article" date="2018" name="Elife">
        <title>Firefly genomes illuminate parallel origins of bioluminescence in beetles.</title>
        <authorList>
            <person name="Fallon T.R."/>
            <person name="Lower S.E."/>
            <person name="Chang C.H."/>
            <person name="Bessho-Uehara M."/>
            <person name="Martin G.J."/>
            <person name="Bewick A.J."/>
            <person name="Behringer M."/>
            <person name="Debat H.J."/>
            <person name="Wong I."/>
            <person name="Day J.C."/>
            <person name="Suvorov A."/>
            <person name="Silva C.J."/>
            <person name="Stanger-Hall K.F."/>
            <person name="Hall D.W."/>
            <person name="Schmitz R.J."/>
            <person name="Nelson D.R."/>
            <person name="Lewis S.M."/>
            <person name="Shigenobu S."/>
            <person name="Bybee S.M."/>
            <person name="Larracuente A.M."/>
            <person name="Oba Y."/>
            <person name="Weng J.K."/>
        </authorList>
    </citation>
    <scope>NUCLEOTIDE SEQUENCE [LARGE SCALE GENOMIC DNA]</scope>
    <source>
        <strain evidence="2">1611_PpyrPB1</strain>
        <tissue evidence="2">Whole body</tissue>
    </source>
</reference>
<feature type="signal peptide" evidence="1">
    <location>
        <begin position="1"/>
        <end position="18"/>
    </location>
</feature>
<keyword evidence="1" id="KW-0732">Signal</keyword>
<sequence length="108" mass="11977">MYIKTLLATLFLVHAVMGALRCYDCDSTKGHANCQSGSGVTDEDMCPYPPKGGSRICLEYSENVNGSMKYVRQCDVAQGKSPCPSMKQTRKIIQCRDCTTHYCNKNPL</sequence>
<feature type="chain" id="PRO_5036371582" description="Protein sleepless" evidence="1">
    <location>
        <begin position="19"/>
        <end position="108"/>
    </location>
</feature>
<dbReference type="EMBL" id="VVIM01000011">
    <property type="protein sequence ID" value="KAB0791912.1"/>
    <property type="molecule type" value="Genomic_DNA"/>
</dbReference>
<dbReference type="AlphaFoldDB" id="A0A5N4A3N5"/>